<organism evidence="1 2">
    <name type="scientific">Ralstonia phage phiRSL1</name>
    <dbReference type="NCBI Taxonomy" id="1980924"/>
    <lineage>
        <taxon>Viruses</taxon>
        <taxon>Duplodnaviria</taxon>
        <taxon>Heunggongvirae</taxon>
        <taxon>Uroviricota</taxon>
        <taxon>Caudoviricetes</taxon>
        <taxon>Mieseafarmvirus</taxon>
        <taxon>Mieseafarmvirus RSL1</taxon>
    </lineage>
</organism>
<sequence length="248" mass="24939">MNMISRPLTRVVNSAEMNVAPGAVILAEGQALVRANGNLPAGVLPATGTATDVFMGFAFAGTSAYPFPEQYTNKVESFIAPAAGNTITLSQTPIAGQVFILDTTNGTPLVAGTDFTVAGNVVTLSGTKFKAGDTLAVTYKYSMTVVQAAALMGNTQPGGYAGAYVGQIGVVTRGVVYTSEFDASASWATATKNTGGALAATDIVLGANGQLTLHGTTAGANGVAFPGVVIAVPGESYPFLGVDFSAAV</sequence>
<dbReference type="GeneID" id="6370004"/>
<dbReference type="RefSeq" id="YP_001950010.1">
    <property type="nucleotide sequence ID" value="NC_010811.2"/>
</dbReference>
<proteinExistence type="predicted"/>
<dbReference type="EMBL" id="AB366653">
    <property type="protein sequence ID" value="BAG41580.1"/>
    <property type="molecule type" value="Genomic_DNA"/>
</dbReference>
<reference evidence="1 2" key="1">
    <citation type="journal article" date="2010" name="Virology">
        <title>A jumbo phage infecting the phytopathogen Ralstonia solanacearum defines a new lineage of the Myoviridae family.</title>
        <authorList>
            <person name="Yamada T."/>
            <person name="Satoh S."/>
            <person name="Ishikawa H."/>
            <person name="Fujiwara A."/>
            <person name="Kawasaki T."/>
            <person name="Fujie M."/>
            <person name="Ogata H."/>
        </authorList>
    </citation>
    <scope>NUCLEOTIDE SEQUENCE [LARGE SCALE GENOMIC DNA]</scope>
</reference>
<keyword evidence="2" id="KW-1185">Reference proteome</keyword>
<evidence type="ECO:0000313" key="1">
    <source>
        <dbReference type="EMBL" id="BAG41580.1"/>
    </source>
</evidence>
<dbReference type="Proteomes" id="UP000001034">
    <property type="component" value="Segment"/>
</dbReference>
<accession>B2ZXZ3</accession>
<dbReference type="KEGG" id="vg:6370004"/>
<name>B2ZXZ3_9CAUD</name>
<protein>
    <submittedName>
        <fullName evidence="1">Uncharacterized protein</fullName>
    </submittedName>
</protein>
<evidence type="ECO:0000313" key="2">
    <source>
        <dbReference type="Proteomes" id="UP000001034"/>
    </source>
</evidence>